<organism evidence="1 2">
    <name type="scientific">Emticicia aquatilis</name>
    <dbReference type="NCBI Taxonomy" id="1537369"/>
    <lineage>
        <taxon>Bacteria</taxon>
        <taxon>Pseudomonadati</taxon>
        <taxon>Bacteroidota</taxon>
        <taxon>Cytophagia</taxon>
        <taxon>Cytophagales</taxon>
        <taxon>Leadbetterellaceae</taxon>
        <taxon>Emticicia</taxon>
    </lineage>
</organism>
<dbReference type="InterPro" id="IPR036388">
    <property type="entry name" value="WH-like_DNA-bd_sf"/>
</dbReference>
<dbReference type="AlphaFoldDB" id="A0A916Z6H7"/>
<dbReference type="RefSeq" id="WP_188770234.1">
    <property type="nucleotide sequence ID" value="NZ_BMKK01000013.1"/>
</dbReference>
<dbReference type="InterPro" id="IPR007367">
    <property type="entry name" value="DUF433"/>
</dbReference>
<dbReference type="EMBL" id="BMKK01000013">
    <property type="protein sequence ID" value="GGD78219.1"/>
    <property type="molecule type" value="Genomic_DNA"/>
</dbReference>
<reference evidence="1" key="2">
    <citation type="submission" date="2020-09" db="EMBL/GenBank/DDBJ databases">
        <authorList>
            <person name="Sun Q."/>
            <person name="Zhou Y."/>
        </authorList>
    </citation>
    <scope>NUCLEOTIDE SEQUENCE</scope>
    <source>
        <strain evidence="1">CGMCC 1.15958</strain>
    </source>
</reference>
<dbReference type="SUPFAM" id="SSF46689">
    <property type="entry name" value="Homeodomain-like"/>
    <property type="match status" value="1"/>
</dbReference>
<name>A0A916Z6H7_9BACT</name>
<comment type="caution">
    <text evidence="1">The sequence shown here is derived from an EMBL/GenBank/DDBJ whole genome shotgun (WGS) entry which is preliminary data.</text>
</comment>
<dbReference type="InterPro" id="IPR009057">
    <property type="entry name" value="Homeodomain-like_sf"/>
</dbReference>
<accession>A0A916Z6H7</accession>
<keyword evidence="2" id="KW-1185">Reference proteome</keyword>
<dbReference type="Gene3D" id="1.10.10.10">
    <property type="entry name" value="Winged helix-like DNA-binding domain superfamily/Winged helix DNA-binding domain"/>
    <property type="match status" value="1"/>
</dbReference>
<gene>
    <name evidence="1" type="ORF">GCM10011514_47780</name>
</gene>
<sequence length="77" mass="8629">MQNWKEHISINPEIRFGKPCIVGTRITVDDILGWLASDMSFDEIIEDFPTLTRENILASLAFAAHRGENTKVLISAA</sequence>
<dbReference type="Proteomes" id="UP000609064">
    <property type="component" value="Unassembled WGS sequence"/>
</dbReference>
<dbReference type="Pfam" id="PF04255">
    <property type="entry name" value="DUF433"/>
    <property type="match status" value="1"/>
</dbReference>
<proteinExistence type="predicted"/>
<dbReference type="PANTHER" id="PTHR34849">
    <property type="entry name" value="SSL5025 PROTEIN"/>
    <property type="match status" value="1"/>
</dbReference>
<evidence type="ECO:0000313" key="2">
    <source>
        <dbReference type="Proteomes" id="UP000609064"/>
    </source>
</evidence>
<protein>
    <recommendedName>
        <fullName evidence="3">DUF433 domain-containing protein</fullName>
    </recommendedName>
</protein>
<evidence type="ECO:0008006" key="3">
    <source>
        <dbReference type="Google" id="ProtNLM"/>
    </source>
</evidence>
<reference evidence="1" key="1">
    <citation type="journal article" date="2014" name="Int. J. Syst. Evol. Microbiol.">
        <title>Complete genome sequence of Corynebacterium casei LMG S-19264T (=DSM 44701T), isolated from a smear-ripened cheese.</title>
        <authorList>
            <consortium name="US DOE Joint Genome Institute (JGI-PGF)"/>
            <person name="Walter F."/>
            <person name="Albersmeier A."/>
            <person name="Kalinowski J."/>
            <person name="Ruckert C."/>
        </authorList>
    </citation>
    <scope>NUCLEOTIDE SEQUENCE</scope>
    <source>
        <strain evidence="1">CGMCC 1.15958</strain>
    </source>
</reference>
<evidence type="ECO:0000313" key="1">
    <source>
        <dbReference type="EMBL" id="GGD78219.1"/>
    </source>
</evidence>
<dbReference type="PANTHER" id="PTHR34849:SF5">
    <property type="entry name" value="SSL2733 PROTEIN"/>
    <property type="match status" value="1"/>
</dbReference>